<proteinExistence type="predicted"/>
<protein>
    <submittedName>
        <fullName evidence="2">MFS transporter permease</fullName>
    </submittedName>
</protein>
<name>A0A7G9T3P8_9LACO</name>
<dbReference type="RefSeq" id="WP_187528558.1">
    <property type="nucleotide sequence ID" value="NZ_CP060724.1"/>
</dbReference>
<keyword evidence="1" id="KW-0472">Membrane</keyword>
<keyword evidence="1" id="KW-1133">Transmembrane helix</keyword>
<organism evidence="2 3">
    <name type="scientific">Weissella diestrammenae</name>
    <dbReference type="NCBI Taxonomy" id="1162633"/>
    <lineage>
        <taxon>Bacteria</taxon>
        <taxon>Bacillati</taxon>
        <taxon>Bacillota</taxon>
        <taxon>Bacilli</taxon>
        <taxon>Lactobacillales</taxon>
        <taxon>Lactobacillaceae</taxon>
        <taxon>Weissella</taxon>
    </lineage>
</organism>
<accession>A0A7G9T3P8</accession>
<evidence type="ECO:0000313" key="3">
    <source>
        <dbReference type="Proteomes" id="UP000515800"/>
    </source>
</evidence>
<reference evidence="2 3" key="1">
    <citation type="submission" date="2020-08" db="EMBL/GenBank/DDBJ databases">
        <title>Genome sequence of Weissella diestrammenae KACC 16890T.</title>
        <authorList>
            <person name="Hyun D.-W."/>
            <person name="Bae J.-W."/>
        </authorList>
    </citation>
    <scope>NUCLEOTIDE SEQUENCE [LARGE SCALE GENOMIC DNA]</scope>
    <source>
        <strain evidence="2 3">KACC 16890</strain>
    </source>
</reference>
<dbReference type="Proteomes" id="UP000515800">
    <property type="component" value="Chromosome"/>
</dbReference>
<dbReference type="AlphaFoldDB" id="A0A7G9T3P8"/>
<keyword evidence="3" id="KW-1185">Reference proteome</keyword>
<feature type="transmembrane region" description="Helical" evidence="1">
    <location>
        <begin position="58"/>
        <end position="74"/>
    </location>
</feature>
<dbReference type="EMBL" id="CP060724">
    <property type="protein sequence ID" value="QNN74723.1"/>
    <property type="molecule type" value="Genomic_DNA"/>
</dbReference>
<evidence type="ECO:0000256" key="1">
    <source>
        <dbReference type="SAM" id="Phobius"/>
    </source>
</evidence>
<evidence type="ECO:0000313" key="2">
    <source>
        <dbReference type="EMBL" id="QNN74723.1"/>
    </source>
</evidence>
<dbReference type="KEGG" id="wdi:H9L19_04700"/>
<feature type="transmembrane region" description="Helical" evidence="1">
    <location>
        <begin position="32"/>
        <end position="52"/>
    </location>
</feature>
<sequence length="122" mass="14697">MYNYRTVFTSSAKRKQIYGDFYSPFWFNTRKVVVVVGAFAFSLLLIAIFHWFTVEMSSYALLLCTALIIGAYQMDKRLKLNNLPFEITIVYFLKYFWHYHVKREQLYQDERLNSNSKTYQII</sequence>
<keyword evidence="1" id="KW-0812">Transmembrane</keyword>
<gene>
    <name evidence="2" type="ORF">H9L19_04700</name>
</gene>